<accession>A0A0W0YH31</accession>
<dbReference type="Proteomes" id="UP000054703">
    <property type="component" value="Unassembled WGS sequence"/>
</dbReference>
<keyword evidence="3" id="KW-1185">Reference proteome</keyword>
<reference evidence="2 3" key="1">
    <citation type="submission" date="2015-11" db="EMBL/GenBank/DDBJ databases">
        <title>Genomic analysis of 38 Legionella species identifies large and diverse effector repertoires.</title>
        <authorList>
            <person name="Burstein D."/>
            <person name="Amaro F."/>
            <person name="Zusman T."/>
            <person name="Lifshitz Z."/>
            <person name="Cohen O."/>
            <person name="Gilbert J.A."/>
            <person name="Pupko T."/>
            <person name="Shuman H.A."/>
            <person name="Segal G."/>
        </authorList>
    </citation>
    <scope>NUCLEOTIDE SEQUENCE [LARGE SCALE GENOMIC DNA]</scope>
    <source>
        <strain evidence="2 3">SC-63-C7</strain>
    </source>
</reference>
<feature type="compositionally biased region" description="Gly residues" evidence="1">
    <location>
        <begin position="93"/>
        <end position="104"/>
    </location>
</feature>
<feature type="region of interest" description="Disordered" evidence="1">
    <location>
        <begin position="93"/>
        <end position="121"/>
    </location>
</feature>
<dbReference type="EMBL" id="LNYU01000085">
    <property type="protein sequence ID" value="KTD55878.1"/>
    <property type="molecule type" value="Genomic_DNA"/>
</dbReference>
<evidence type="ECO:0000313" key="3">
    <source>
        <dbReference type="Proteomes" id="UP000054703"/>
    </source>
</evidence>
<name>A0A0W0YH31_9GAMM</name>
<proteinExistence type="predicted"/>
<feature type="compositionally biased region" description="Basic and acidic residues" evidence="1">
    <location>
        <begin position="108"/>
        <end position="121"/>
    </location>
</feature>
<protein>
    <submittedName>
        <fullName evidence="2">Uncharacterized protein</fullName>
    </submittedName>
</protein>
<feature type="compositionally biased region" description="Basic and acidic residues" evidence="1">
    <location>
        <begin position="298"/>
        <end position="312"/>
    </location>
</feature>
<comment type="caution">
    <text evidence="2">The sequence shown here is derived from an EMBL/GenBank/DDBJ whole genome shotgun (WGS) entry which is preliminary data.</text>
</comment>
<dbReference type="AlphaFoldDB" id="A0A0W0YH31"/>
<gene>
    <name evidence="2" type="ORF">Lsan_3430</name>
</gene>
<evidence type="ECO:0000313" key="2">
    <source>
        <dbReference type="EMBL" id="KTD55878.1"/>
    </source>
</evidence>
<dbReference type="RefSeq" id="WP_237762181.1">
    <property type="nucleotide sequence ID" value="NZ_CAAAIH010000038.1"/>
</dbReference>
<evidence type="ECO:0000256" key="1">
    <source>
        <dbReference type="SAM" id="MobiDB-lite"/>
    </source>
</evidence>
<dbReference type="PATRIC" id="fig|45074.5.peg.3682"/>
<organism evidence="2 3">
    <name type="scientific">Legionella santicrucis</name>
    <dbReference type="NCBI Taxonomy" id="45074"/>
    <lineage>
        <taxon>Bacteria</taxon>
        <taxon>Pseudomonadati</taxon>
        <taxon>Pseudomonadota</taxon>
        <taxon>Gammaproteobacteria</taxon>
        <taxon>Legionellales</taxon>
        <taxon>Legionellaceae</taxon>
        <taxon>Legionella</taxon>
    </lineage>
</organism>
<sequence>MKAKVGKLGALFVENLSSLTIKSHKTDSDIESIRKDTMISKVEPKESSIALALQQFRKEAEKKEAAAESAKARCKICFKETAPVPRCFGHGGGGGGGGGEGSGSGNTSEEKASKGDAKSLSKTDRLVDVTEELSGEFGFIEGSEEDGTESQLDKKSYNPEVIAELVVKGLLIVNTDRELMTLTISLQCDPNSLSREQREELKKFMSTIIKEFNGFKEQHQLSDDCINTVQDEEGNILSLHISLPTVKLYDEFIQKLANNLLPSQNPKLQTKDEDKETKSSVPTPLSMEPKPSIKNKHHVQDETTQNKEKNEALELFNPSPFSKMKPW</sequence>
<feature type="compositionally biased region" description="Basic and acidic residues" evidence="1">
    <location>
        <begin position="269"/>
        <end position="278"/>
    </location>
</feature>
<feature type="region of interest" description="Disordered" evidence="1">
    <location>
        <begin position="263"/>
        <end position="327"/>
    </location>
</feature>
<dbReference type="STRING" id="45074.Lsan_3430"/>